<evidence type="ECO:0000313" key="2">
    <source>
        <dbReference type="WBParaSite" id="PS1159_v2.g11866.t1"/>
    </source>
</evidence>
<sequence>MFSLDETIPDIVLYNNANNEFNITIATKATLHYSGEVTWQPPAIFKPVCHIDTTWFPFDEQQCKLTFGSWTYPESLLKLDFEEDNTYFEERINDKGKIENLTILDDGIDLSDYYPSVEWDIMSRKGHRRSKNYGSCCANLGNYVDITYDLLLRRKPLFYTVNLVFPCIGISFLTVIVFYLPSDSGEKISLCIQILVALTLFFLLVMESIPAISTTMPLIAKYLLFTMIMVTLSVLVTVCCLNLHFRTPTTHRMPKIVKLIFLHILPKLLFMRRPLGIDEESFRRVAIRKSSRLDRISLNYHHDHRVSRDLSRKIASNPEAESKDYETPQVKKAFQNVCFIAELMKKKDRDEKVAEDWKYVAMVLDRLFLIIFSISCIASIAFFLQAPTLFDGKQPIDLQYRPSNVSNYVVPHTVIPPQYVQMS</sequence>
<proteinExistence type="predicted"/>
<organism evidence="1 2">
    <name type="scientific">Panagrolaimus sp. PS1159</name>
    <dbReference type="NCBI Taxonomy" id="55785"/>
    <lineage>
        <taxon>Eukaryota</taxon>
        <taxon>Metazoa</taxon>
        <taxon>Ecdysozoa</taxon>
        <taxon>Nematoda</taxon>
        <taxon>Chromadorea</taxon>
        <taxon>Rhabditida</taxon>
        <taxon>Tylenchina</taxon>
        <taxon>Panagrolaimomorpha</taxon>
        <taxon>Panagrolaimoidea</taxon>
        <taxon>Panagrolaimidae</taxon>
        <taxon>Panagrolaimus</taxon>
    </lineage>
</organism>
<protein>
    <submittedName>
        <fullName evidence="2">Uncharacterized protein</fullName>
    </submittedName>
</protein>
<dbReference type="WBParaSite" id="PS1159_v2.g11866.t1">
    <property type="protein sequence ID" value="PS1159_v2.g11866.t1"/>
    <property type="gene ID" value="PS1159_v2.g11866"/>
</dbReference>
<name>A0AC35F0N8_9BILA</name>
<evidence type="ECO:0000313" key="1">
    <source>
        <dbReference type="Proteomes" id="UP000887580"/>
    </source>
</evidence>
<accession>A0AC35F0N8</accession>
<dbReference type="Proteomes" id="UP000887580">
    <property type="component" value="Unplaced"/>
</dbReference>
<reference evidence="2" key="1">
    <citation type="submission" date="2022-11" db="UniProtKB">
        <authorList>
            <consortium name="WormBaseParasite"/>
        </authorList>
    </citation>
    <scope>IDENTIFICATION</scope>
</reference>